<accession>A0ABD2QA83</accession>
<name>A0ABD2QA83_9PLAT</name>
<feature type="chain" id="PRO_5044883477" description="Secreted protein" evidence="2">
    <location>
        <begin position="24"/>
        <end position="112"/>
    </location>
</feature>
<sequence>MLQWKFSVILLLLLSTECIRVYSVKWPLFAWKRPRFDGNRCDTIERDSSNSPPSEYRAGNLQPHTPRMDINNGLACLANALRSGSCWEVRVCHSINTWLPIIFLHLKTELSG</sequence>
<protein>
    <recommendedName>
        <fullName evidence="5">Secreted protein</fullName>
    </recommendedName>
</protein>
<evidence type="ECO:0000256" key="2">
    <source>
        <dbReference type="SAM" id="SignalP"/>
    </source>
</evidence>
<dbReference type="Proteomes" id="UP001626550">
    <property type="component" value="Unassembled WGS sequence"/>
</dbReference>
<evidence type="ECO:0000313" key="4">
    <source>
        <dbReference type="Proteomes" id="UP001626550"/>
    </source>
</evidence>
<dbReference type="AlphaFoldDB" id="A0ABD2QA83"/>
<proteinExistence type="predicted"/>
<comment type="caution">
    <text evidence="3">The sequence shown here is derived from an EMBL/GenBank/DDBJ whole genome shotgun (WGS) entry which is preliminary data.</text>
</comment>
<dbReference type="EMBL" id="JBJKFK010000536">
    <property type="protein sequence ID" value="KAL3316470.1"/>
    <property type="molecule type" value="Genomic_DNA"/>
</dbReference>
<evidence type="ECO:0000256" key="1">
    <source>
        <dbReference type="SAM" id="MobiDB-lite"/>
    </source>
</evidence>
<keyword evidence="2" id="KW-0732">Signal</keyword>
<keyword evidence="4" id="KW-1185">Reference proteome</keyword>
<evidence type="ECO:0000313" key="3">
    <source>
        <dbReference type="EMBL" id="KAL3316470.1"/>
    </source>
</evidence>
<evidence type="ECO:0008006" key="5">
    <source>
        <dbReference type="Google" id="ProtNLM"/>
    </source>
</evidence>
<reference evidence="3 4" key="1">
    <citation type="submission" date="2024-11" db="EMBL/GenBank/DDBJ databases">
        <title>Adaptive evolution of stress response genes in parasites aligns with host niche diversity.</title>
        <authorList>
            <person name="Hahn C."/>
            <person name="Resl P."/>
        </authorList>
    </citation>
    <scope>NUCLEOTIDE SEQUENCE [LARGE SCALE GENOMIC DNA]</scope>
    <source>
        <strain evidence="3">EGGRZ-B1_66</strain>
        <tissue evidence="3">Body</tissue>
    </source>
</reference>
<gene>
    <name evidence="3" type="ORF">Ciccas_004894</name>
</gene>
<organism evidence="3 4">
    <name type="scientific">Cichlidogyrus casuarinus</name>
    <dbReference type="NCBI Taxonomy" id="1844966"/>
    <lineage>
        <taxon>Eukaryota</taxon>
        <taxon>Metazoa</taxon>
        <taxon>Spiralia</taxon>
        <taxon>Lophotrochozoa</taxon>
        <taxon>Platyhelminthes</taxon>
        <taxon>Monogenea</taxon>
        <taxon>Monopisthocotylea</taxon>
        <taxon>Dactylogyridea</taxon>
        <taxon>Ancyrocephalidae</taxon>
        <taxon>Cichlidogyrus</taxon>
    </lineage>
</organism>
<feature type="signal peptide" evidence="2">
    <location>
        <begin position="1"/>
        <end position="23"/>
    </location>
</feature>
<feature type="region of interest" description="Disordered" evidence="1">
    <location>
        <begin position="43"/>
        <end position="64"/>
    </location>
</feature>